<feature type="domain" description="Alpha-L-rhamnosidase six-hairpin glycosidase" evidence="1">
    <location>
        <begin position="387"/>
        <end position="501"/>
    </location>
</feature>
<protein>
    <submittedName>
        <fullName evidence="2">Glycogen debranching protein</fullName>
    </submittedName>
</protein>
<dbReference type="AlphaFoldDB" id="A0A6P0UC44"/>
<dbReference type="Gene3D" id="1.50.10.10">
    <property type="match status" value="1"/>
</dbReference>
<dbReference type="Pfam" id="PF17389">
    <property type="entry name" value="Bac_rhamnosid6H"/>
    <property type="match status" value="1"/>
</dbReference>
<dbReference type="GO" id="GO:0005975">
    <property type="term" value="P:carbohydrate metabolic process"/>
    <property type="evidence" value="ECO:0007669"/>
    <property type="project" value="InterPro"/>
</dbReference>
<dbReference type="EMBL" id="JAABOP010000001">
    <property type="protein sequence ID" value="NER09449.1"/>
    <property type="molecule type" value="Genomic_DNA"/>
</dbReference>
<dbReference type="InterPro" id="IPR035396">
    <property type="entry name" value="Bac_rhamnosid6H"/>
</dbReference>
<gene>
    <name evidence="2" type="ORF">GWK09_02885</name>
</gene>
<dbReference type="PROSITE" id="PS51257">
    <property type="entry name" value="PROKAR_LIPOPROTEIN"/>
    <property type="match status" value="1"/>
</dbReference>
<evidence type="ECO:0000313" key="2">
    <source>
        <dbReference type="EMBL" id="NER09449.1"/>
    </source>
</evidence>
<dbReference type="RefSeq" id="WP_163691503.1">
    <property type="nucleotide sequence ID" value="NZ_FXTW01000001.1"/>
</dbReference>
<dbReference type="InterPro" id="IPR012341">
    <property type="entry name" value="6hp_glycosidase-like_sf"/>
</dbReference>
<name>A0A6P0UC44_9FLAO</name>
<accession>A0A6P0UC44</accession>
<dbReference type="SUPFAM" id="SSF48208">
    <property type="entry name" value="Six-hairpin glycosidases"/>
    <property type="match status" value="1"/>
</dbReference>
<evidence type="ECO:0000259" key="1">
    <source>
        <dbReference type="Pfam" id="PF17389"/>
    </source>
</evidence>
<dbReference type="Proteomes" id="UP000468443">
    <property type="component" value="Unassembled WGS sequence"/>
</dbReference>
<reference evidence="2 3" key="1">
    <citation type="submission" date="2020-01" db="EMBL/GenBank/DDBJ databases">
        <title>Muriicola jejuensis KCTC 22299.</title>
        <authorList>
            <person name="Wang G."/>
        </authorList>
    </citation>
    <scope>NUCLEOTIDE SEQUENCE [LARGE SCALE GENOMIC DNA]</scope>
    <source>
        <strain evidence="2 3">KCTC 22299</strain>
    </source>
</reference>
<evidence type="ECO:0000313" key="3">
    <source>
        <dbReference type="Proteomes" id="UP000468443"/>
    </source>
</evidence>
<comment type="caution">
    <text evidence="2">The sequence shown here is derived from an EMBL/GenBank/DDBJ whole genome shotgun (WGS) entry which is preliminary data.</text>
</comment>
<proteinExistence type="predicted"/>
<organism evidence="2 3">
    <name type="scientific">Muriicola jejuensis</name>
    <dbReference type="NCBI Taxonomy" id="504488"/>
    <lineage>
        <taxon>Bacteria</taxon>
        <taxon>Pseudomonadati</taxon>
        <taxon>Bacteroidota</taxon>
        <taxon>Flavobacteriia</taxon>
        <taxon>Flavobacteriales</taxon>
        <taxon>Flavobacteriaceae</taxon>
        <taxon>Muriicola</taxon>
    </lineage>
</organism>
<sequence length="798" mass="89180">MKKVLLFTAFILFGCSSPVPVSFGEVLKDSPSIIGKAEYLKSPFVTAGDRVYLVGHQDGSFPELGWHITGEMGGLWDHPVKLLDGFDIQLTVGETPLMLNKASSFTNYPMANRHTFVFEEVGIRADRWQFVPDGKEGMLVQLVLTNETGVKKNLEVSFTGHADLRPTWLGERTNMVDGQDRISFDEDRDTWVAKDEENPWYLVFGADLKSSSHTEAETPYRGKGVSGTLSYSLNLDPRETRTLTFTLAGSYTSEEDALSTYTSIKTDAVSLLKAKKTRYEALAGRSRLTIPDSALQRTFEWLKYNCDWLVRTVPEIGSGITAGIPDYPWWFGVDSEYALKGYMAVGQTEAVYNTIALLDSLSEVTNGNGRIVHEVSTNGAVFNEGNINETPQFASLIWEVYQWNGDRAFLERYFPTVKKGLNWLMSEKDLDGNGFPDGFGMMEIHGLDSEMIDVAAYTQRAFADASAMASELGEVQLAAQYQAKADQLREDINRKFWSEEFNSYADFIGTDQQALHLIEDAIVRADTLNKPWAVEELKATKKSILANPSATPRPFVLHHNWVVNTPMEMGIADPDKALRALETAETFVNPFGVFVTGIDRDESAGSDEGSFKGSKVFSYTGAVMTLPTGVQAVAENNYGRPDQALNYLQRMARTFSYALPGSMYEVSPDYGMITQAWNIYSFAIPIVQQFFGIQPRASKKQVVVTPQFPQTWPSASLENVVIADNALSVFYETTSNGYKIRVEQDRPGWEILLRIRDESDQKGFMVMVGKEEAVPVEGFYEFRTTETELELQVSFDPS</sequence>
<dbReference type="InterPro" id="IPR008928">
    <property type="entry name" value="6-hairpin_glycosidase_sf"/>
</dbReference>
<keyword evidence="3" id="KW-1185">Reference proteome</keyword>